<reference evidence="1 2" key="1">
    <citation type="submission" date="2023-10" db="EMBL/GenBank/DDBJ databases">
        <authorList>
            <person name="Robby Concha-Eloko"/>
            <person name="Pilar Barberan- Martinez"/>
            <person name="Rafael Sanjuan"/>
            <person name="Pilar Domingo-Calap"/>
        </authorList>
    </citation>
    <scope>NUCLEOTIDE SEQUENCE [LARGE SCALE GENOMIC DNA]</scope>
</reference>
<keyword evidence="2" id="KW-1185">Reference proteome</keyword>
<evidence type="ECO:0000313" key="2">
    <source>
        <dbReference type="Proteomes" id="UP001497442"/>
    </source>
</evidence>
<accession>A0AAV1MFS3</accession>
<evidence type="ECO:0000313" key="1">
    <source>
        <dbReference type="EMBL" id="CAK6597106.1"/>
    </source>
</evidence>
<organism evidence="1 2">
    <name type="scientific">Klebsiella phage vB_Kpl_K44PH129C1</name>
    <dbReference type="NCBI Taxonomy" id="3071657"/>
    <lineage>
        <taxon>Viruses</taxon>
        <taxon>Duplodnaviria</taxon>
        <taxon>Heunggongvirae</taxon>
        <taxon>Uroviricota</taxon>
        <taxon>Caudoviricetes</taxon>
        <taxon>Autographivirales</taxon>
        <taxon>Autosignataviridae</taxon>
        <taxon>Molineuxvirinae</taxon>
        <taxon>Ulipvirus</taxon>
        <taxon>Ulipvirus K44PH129C1</taxon>
    </lineage>
</organism>
<dbReference type="Proteomes" id="UP001497442">
    <property type="component" value="Chromosome"/>
</dbReference>
<name>A0AAV1MFS3_9CAUD</name>
<dbReference type="EMBL" id="OY978837">
    <property type="protein sequence ID" value="CAK6597106.1"/>
    <property type="molecule type" value="Genomic_DNA"/>
</dbReference>
<sequence>MAQTKKKPTISLEAMEMLEMILRPSHPAPDKTPEQLQWDECKRYIMNCINAQIVVTP</sequence>
<gene>
    <name evidence="1" type="ORF">K44PH129C1_LOCUS38</name>
</gene>
<protein>
    <submittedName>
        <fullName evidence="1">Uncharacterized protein</fullName>
    </submittedName>
</protein>
<proteinExistence type="predicted"/>